<proteinExistence type="predicted"/>
<dbReference type="Proteomes" id="UP000241421">
    <property type="component" value="Unassembled WGS sequence"/>
</dbReference>
<evidence type="ECO:0000313" key="3">
    <source>
        <dbReference type="EMBL" id="PWF55217.1"/>
    </source>
</evidence>
<keyword evidence="2" id="KW-0732">Signal</keyword>
<feature type="signal peptide" evidence="2">
    <location>
        <begin position="1"/>
        <end position="32"/>
    </location>
</feature>
<dbReference type="GO" id="GO:0008233">
    <property type="term" value="F:peptidase activity"/>
    <property type="evidence" value="ECO:0007669"/>
    <property type="project" value="UniProtKB-KW"/>
</dbReference>
<feature type="coiled-coil region" evidence="1">
    <location>
        <begin position="43"/>
        <end position="98"/>
    </location>
</feature>
<feature type="non-terminal residue" evidence="3">
    <location>
        <position position="293"/>
    </location>
</feature>
<dbReference type="RefSeq" id="WP_370660175.1">
    <property type="nucleotide sequence ID" value="NZ_PXWF02000042.1"/>
</dbReference>
<evidence type="ECO:0000256" key="1">
    <source>
        <dbReference type="SAM" id="Coils"/>
    </source>
</evidence>
<dbReference type="GO" id="GO:0006508">
    <property type="term" value="P:proteolysis"/>
    <property type="evidence" value="ECO:0007669"/>
    <property type="project" value="UniProtKB-KW"/>
</dbReference>
<keyword evidence="1" id="KW-0175">Coiled coil</keyword>
<dbReference type="Gene3D" id="6.10.250.3150">
    <property type="match status" value="1"/>
</dbReference>
<keyword evidence="3" id="KW-0378">Hydrolase</keyword>
<organism evidence="3 4">
    <name type="scientific">Massilia glaciei</name>
    <dbReference type="NCBI Taxonomy" id="1524097"/>
    <lineage>
        <taxon>Bacteria</taxon>
        <taxon>Pseudomonadati</taxon>
        <taxon>Pseudomonadota</taxon>
        <taxon>Betaproteobacteria</taxon>
        <taxon>Burkholderiales</taxon>
        <taxon>Oxalobacteraceae</taxon>
        <taxon>Telluria group</taxon>
        <taxon>Massilia</taxon>
    </lineage>
</organism>
<feature type="coiled-coil region" evidence="1">
    <location>
        <begin position="173"/>
        <end position="214"/>
    </location>
</feature>
<dbReference type="AlphaFoldDB" id="A0A2U2I623"/>
<dbReference type="EMBL" id="PXWF02000042">
    <property type="protein sequence ID" value="PWF55217.1"/>
    <property type="molecule type" value="Genomic_DNA"/>
</dbReference>
<keyword evidence="4" id="KW-1185">Reference proteome</keyword>
<protein>
    <submittedName>
        <fullName evidence="3">Protease</fullName>
    </submittedName>
</protein>
<feature type="coiled-coil region" evidence="1">
    <location>
        <begin position="239"/>
        <end position="290"/>
    </location>
</feature>
<comment type="caution">
    <text evidence="3">The sequence shown here is derived from an EMBL/GenBank/DDBJ whole genome shotgun (WGS) entry which is preliminary data.</text>
</comment>
<evidence type="ECO:0000313" key="4">
    <source>
        <dbReference type="Proteomes" id="UP000241421"/>
    </source>
</evidence>
<gene>
    <name evidence="3" type="ORF">C7C56_003320</name>
</gene>
<reference evidence="3 4" key="1">
    <citation type="submission" date="2018-04" db="EMBL/GenBank/DDBJ databases">
        <title>Massilia violaceinigra sp. nov., a novel purple-pigmented bacterium isolated from Tianshan glacier, Xinjiang, China.</title>
        <authorList>
            <person name="Wang H."/>
        </authorList>
    </citation>
    <scope>NUCLEOTIDE SEQUENCE [LARGE SCALE GENOMIC DNA]</scope>
    <source>
        <strain evidence="3 4">B448-2</strain>
    </source>
</reference>
<sequence>MHAPRPKPPAGRAALCAVLALAIALASAGAGAAAKPTARGKQKAAAEATRAGIQKKLSALKRDIGRTEDAREDAADTLAASEQAISDANRELRALGDEQGQTNQKLGDLTAAQEKLALTIEGQKKQVATLLRAHYVAGNEDRLKLLLSGDNPNRINRDLQQMAFVSQAQARLLASLRANLARVEANRLAAQQARDELEEIAQEERGQKAVLEKEKAQRAVLLGTLSKRLAGQRKEVGKLERDEQRMAGLVDKLSQLIREQAEAATAERRRREAAAAARALAKARAEAEARALA</sequence>
<name>A0A2U2I623_9BURK</name>
<evidence type="ECO:0000256" key="2">
    <source>
        <dbReference type="SAM" id="SignalP"/>
    </source>
</evidence>
<keyword evidence="3" id="KW-0645">Protease</keyword>
<feature type="chain" id="PRO_5015613663" evidence="2">
    <location>
        <begin position="33"/>
        <end position="293"/>
    </location>
</feature>
<accession>A0A2U2I623</accession>